<dbReference type="InterPro" id="IPR000873">
    <property type="entry name" value="AMP-dep_synth/lig_dom"/>
</dbReference>
<proteinExistence type="inferred from homology"/>
<organism evidence="5">
    <name type="scientific">marine metagenome</name>
    <dbReference type="NCBI Taxonomy" id="408172"/>
    <lineage>
        <taxon>unclassified sequences</taxon>
        <taxon>metagenomes</taxon>
        <taxon>ecological metagenomes</taxon>
    </lineage>
</organism>
<sequence length="505" mass="55586">MLLHQPLYDWANRHPNKPAFHWVERDKTLTYAEAVEEVEALAGALHSLGAAKGDRITIFAHNGMDYLLSMLATWRIGAISSLVNVKFADYLEEYLNDHTPRIVIYTHDKFEDVKRASGNLGSVKHLVCMDGSQDGAESLPELLKAKLPAPSDPRNEDAIAHLSYTSGTTGKPKGACLAHEFTVCACACIAERLQINSGEISFGPTALSSSYQLVANLMPILIVGGTCIVMKDWTPNTGFEALENTKANIFVGNPTFLTDILEQSRLRGKVPEHIRLGLSGGGPVPLALKIAWRDELKLPLVESYGQSEIGGFFALGKPVLQFDDSINAVGQPLPDKEVRILDSNDNELPIGQVGEVCMRGRFMKGYWNRPEQTNETLRNGWLHSGDVGIMSSTNHLTMRGRTKELLQVSGETWFPRDIEEELIKIGDIREAAVIGLDLPEGGHRPVAFYSGSNNLSEAEIKSKINKLVPYDLSSLSISWIETFPMTPTGKIAKAELRNIAIKEEV</sequence>
<accession>A0A381ZQ35</accession>
<dbReference type="InterPro" id="IPR045851">
    <property type="entry name" value="AMP-bd_C_sf"/>
</dbReference>
<keyword evidence="2" id="KW-0436">Ligase</keyword>
<feature type="domain" description="AMP-binding enzyme C-terminal" evidence="4">
    <location>
        <begin position="418"/>
        <end position="490"/>
    </location>
</feature>
<dbReference type="Pfam" id="PF13193">
    <property type="entry name" value="AMP-binding_C"/>
    <property type="match status" value="1"/>
</dbReference>
<dbReference type="SUPFAM" id="SSF56801">
    <property type="entry name" value="Acetyl-CoA synthetase-like"/>
    <property type="match status" value="1"/>
</dbReference>
<dbReference type="AlphaFoldDB" id="A0A381ZQ35"/>
<gene>
    <name evidence="5" type="ORF">METZ01_LOCUS144204</name>
</gene>
<comment type="similarity">
    <text evidence="1">Belongs to the ATP-dependent AMP-binding enzyme family.</text>
</comment>
<dbReference type="PANTHER" id="PTHR43201">
    <property type="entry name" value="ACYL-COA SYNTHETASE"/>
    <property type="match status" value="1"/>
</dbReference>
<evidence type="ECO:0000256" key="1">
    <source>
        <dbReference type="ARBA" id="ARBA00006432"/>
    </source>
</evidence>
<dbReference type="InterPro" id="IPR020845">
    <property type="entry name" value="AMP-binding_CS"/>
</dbReference>
<name>A0A381ZQ35_9ZZZZ</name>
<evidence type="ECO:0000259" key="3">
    <source>
        <dbReference type="Pfam" id="PF00501"/>
    </source>
</evidence>
<evidence type="ECO:0000256" key="2">
    <source>
        <dbReference type="ARBA" id="ARBA00022598"/>
    </source>
</evidence>
<dbReference type="GO" id="GO:0006631">
    <property type="term" value="P:fatty acid metabolic process"/>
    <property type="evidence" value="ECO:0007669"/>
    <property type="project" value="TreeGrafter"/>
</dbReference>
<evidence type="ECO:0008006" key="6">
    <source>
        <dbReference type="Google" id="ProtNLM"/>
    </source>
</evidence>
<dbReference type="PANTHER" id="PTHR43201:SF5">
    <property type="entry name" value="MEDIUM-CHAIN ACYL-COA LIGASE ACSF2, MITOCHONDRIAL"/>
    <property type="match status" value="1"/>
</dbReference>
<dbReference type="InterPro" id="IPR025110">
    <property type="entry name" value="AMP-bd_C"/>
</dbReference>
<dbReference type="Pfam" id="PF00501">
    <property type="entry name" value="AMP-binding"/>
    <property type="match status" value="1"/>
</dbReference>
<dbReference type="Gene3D" id="3.30.300.30">
    <property type="match status" value="1"/>
</dbReference>
<dbReference type="GO" id="GO:0031956">
    <property type="term" value="F:medium-chain fatty acid-CoA ligase activity"/>
    <property type="evidence" value="ECO:0007669"/>
    <property type="project" value="TreeGrafter"/>
</dbReference>
<protein>
    <recommendedName>
        <fullName evidence="6">AMP-dependent synthetase/ligase domain-containing protein</fullName>
    </recommendedName>
</protein>
<dbReference type="PROSITE" id="PS00455">
    <property type="entry name" value="AMP_BINDING"/>
    <property type="match status" value="1"/>
</dbReference>
<dbReference type="InterPro" id="IPR042099">
    <property type="entry name" value="ANL_N_sf"/>
</dbReference>
<evidence type="ECO:0000313" key="5">
    <source>
        <dbReference type="EMBL" id="SVA91350.1"/>
    </source>
</evidence>
<evidence type="ECO:0000259" key="4">
    <source>
        <dbReference type="Pfam" id="PF13193"/>
    </source>
</evidence>
<dbReference type="EMBL" id="UINC01022206">
    <property type="protein sequence ID" value="SVA91350.1"/>
    <property type="molecule type" value="Genomic_DNA"/>
</dbReference>
<reference evidence="5" key="1">
    <citation type="submission" date="2018-05" db="EMBL/GenBank/DDBJ databases">
        <authorList>
            <person name="Lanie J.A."/>
            <person name="Ng W.-L."/>
            <person name="Kazmierczak K.M."/>
            <person name="Andrzejewski T.M."/>
            <person name="Davidsen T.M."/>
            <person name="Wayne K.J."/>
            <person name="Tettelin H."/>
            <person name="Glass J.I."/>
            <person name="Rusch D."/>
            <person name="Podicherti R."/>
            <person name="Tsui H.-C.T."/>
            <person name="Winkler M.E."/>
        </authorList>
    </citation>
    <scope>NUCLEOTIDE SEQUENCE</scope>
</reference>
<dbReference type="Gene3D" id="3.40.50.12780">
    <property type="entry name" value="N-terminal domain of ligase-like"/>
    <property type="match status" value="1"/>
</dbReference>
<feature type="domain" description="AMP-dependent synthetase/ligase" evidence="3">
    <location>
        <begin position="9"/>
        <end position="367"/>
    </location>
</feature>